<feature type="compositionally biased region" description="Polar residues" evidence="1">
    <location>
        <begin position="234"/>
        <end position="244"/>
    </location>
</feature>
<feature type="region of interest" description="Disordered" evidence="1">
    <location>
        <begin position="301"/>
        <end position="342"/>
    </location>
</feature>
<dbReference type="RefSeq" id="WP_007111647.1">
    <property type="nucleotide sequence ID" value="NZ_JH393257.1"/>
</dbReference>
<evidence type="ECO:0000313" key="6">
    <source>
        <dbReference type="Proteomes" id="UP000005756"/>
    </source>
</evidence>
<sequence length="573" mass="61411">MARFTQHPIARWVSLHATVGSLMIPMAVWANTPAGQVMFVHGNASIEREGERTTAERGDDIFAGDTFRTQSASTLQIRYSDGGTKAIQPESTYTLESYQNNTEHPDTSEQSGELLRGGLRAVTGLIGRNAPANVSYKTPVATMGIRGTSFQLVHVPEGKTPPLPGMATGSYLYVESGMLSMSTDAGERIVRPGQVVFSATADAIPEFLADGIAIFKQLEDQRREQTSQDDENLSTDTTQQAGNNTTVASTTLDTDSDATDGTFFDRIALAPTPNEQLQREQTNNLTQEQSTRARAFADNLEDDVNQESEPEPEPESEPDLEPEPVPEPDPEPDPEPEPEPEAEAWIDFPPTAENSLTTLIGSDLLNSFYEENTTPTKQGSQNVAGGEVVWGYWDADTPDPFAPEEQPIGSSIPFISASNALADTLSNELSNQALDAISGQLAEGVAFNWIGGTGLVNQAGDNVIPILSDSTITLVSSASESSVLVDIRLEDFGQLVGGLSAEEGSAAFETFPIDTIDLTHENCDTDCFDGLNTLQGRYIGEDAAAIMSLIEAAGSDLDNYSGTGLFGREEIAP</sequence>
<reference evidence="5 7" key="2">
    <citation type="submission" date="2017-07" db="EMBL/GenBank/DDBJ databases">
        <title>Shotgun whole genome sequences of three halophilic bacterial isolates.</title>
        <authorList>
            <person name="Pozzo T."/>
            <person name="Higdon S.M."/>
            <person name="Quillaguaman J."/>
        </authorList>
    </citation>
    <scope>NUCLEOTIDE SEQUENCE [LARGE SCALE GENOMIC DNA]</scope>
    <source>
        <strain evidence="5 7">LC1</strain>
    </source>
</reference>
<feature type="region of interest" description="Disordered" evidence="1">
    <location>
        <begin position="221"/>
        <end position="259"/>
    </location>
</feature>
<keyword evidence="2" id="KW-0812">Transmembrane</keyword>
<reference evidence="4 6" key="1">
    <citation type="submission" date="2011-10" db="EMBL/GenBank/DDBJ databases">
        <authorList>
            <person name="Quillaguamn J."/>
            <person name="Guzmn D."/>
            <person name="Balderrama-Subieta A."/>
            <person name="Cardona-Ortuo C."/>
            <person name="Guevara-Martnez M."/>
            <person name="Callisaya-Quispe N."/>
        </authorList>
    </citation>
    <scope>NUCLEOTIDE SEQUENCE [LARGE SCALE GENOMIC DNA]</scope>
    <source>
        <strain evidence="4 6">LC1</strain>
    </source>
</reference>
<evidence type="ECO:0000256" key="1">
    <source>
        <dbReference type="SAM" id="MobiDB-lite"/>
    </source>
</evidence>
<feature type="domain" description="FecR protein" evidence="3">
    <location>
        <begin position="65"/>
        <end position="153"/>
    </location>
</feature>
<dbReference type="EMBL" id="NPEY01000001">
    <property type="protein sequence ID" value="OZT75785.1"/>
    <property type="molecule type" value="Genomic_DNA"/>
</dbReference>
<evidence type="ECO:0000313" key="5">
    <source>
        <dbReference type="EMBL" id="OZT75785.1"/>
    </source>
</evidence>
<dbReference type="Proteomes" id="UP000005756">
    <property type="component" value="Unassembled WGS sequence"/>
</dbReference>
<dbReference type="OrthoDB" id="7028389at2"/>
<organism evidence="4 6">
    <name type="scientific">Vreelandella boliviensis LC1</name>
    <dbReference type="NCBI Taxonomy" id="1072583"/>
    <lineage>
        <taxon>Bacteria</taxon>
        <taxon>Pseudomonadati</taxon>
        <taxon>Pseudomonadota</taxon>
        <taxon>Gammaproteobacteria</taxon>
        <taxon>Oceanospirillales</taxon>
        <taxon>Halomonadaceae</taxon>
        <taxon>Vreelandella</taxon>
    </lineage>
</organism>
<evidence type="ECO:0000259" key="3">
    <source>
        <dbReference type="Pfam" id="PF04773"/>
    </source>
</evidence>
<feature type="region of interest" description="Disordered" evidence="1">
    <location>
        <begin position="270"/>
        <end position="289"/>
    </location>
</feature>
<protein>
    <recommendedName>
        <fullName evidence="3">FecR protein domain-containing protein</fullName>
    </recommendedName>
</protein>
<dbReference type="Proteomes" id="UP000216538">
    <property type="component" value="Unassembled WGS sequence"/>
</dbReference>
<dbReference type="EMBL" id="JH393257">
    <property type="protein sequence ID" value="EHJ93711.1"/>
    <property type="molecule type" value="Genomic_DNA"/>
</dbReference>
<gene>
    <name evidence="5" type="ORF">CE457_00735</name>
    <name evidence="4" type="ORF">KUC_0661</name>
</gene>
<dbReference type="Pfam" id="PF04773">
    <property type="entry name" value="FecR"/>
    <property type="match status" value="1"/>
</dbReference>
<feature type="compositionally biased region" description="Polar residues" evidence="1">
    <location>
        <begin position="273"/>
        <end position="289"/>
    </location>
</feature>
<name>A0A265E2P4_9GAMM</name>
<evidence type="ECO:0000313" key="7">
    <source>
        <dbReference type="Proteomes" id="UP000216538"/>
    </source>
</evidence>
<proteinExistence type="predicted"/>
<evidence type="ECO:0000256" key="2">
    <source>
        <dbReference type="SAM" id="Phobius"/>
    </source>
</evidence>
<dbReference type="AlphaFoldDB" id="A0A265E2P4"/>
<keyword evidence="2" id="KW-0472">Membrane</keyword>
<feature type="transmembrane region" description="Helical" evidence="2">
    <location>
        <begin position="12"/>
        <end position="30"/>
    </location>
</feature>
<dbReference type="PANTHER" id="PTHR38731">
    <property type="entry name" value="LIPL45-RELATED LIPOPROTEIN-RELATED"/>
    <property type="match status" value="1"/>
</dbReference>
<keyword evidence="2" id="KW-1133">Transmembrane helix</keyword>
<keyword evidence="7" id="KW-1185">Reference proteome</keyword>
<dbReference type="InterPro" id="IPR006860">
    <property type="entry name" value="FecR"/>
</dbReference>
<accession>A0A265E2P4</accession>
<evidence type="ECO:0000313" key="4">
    <source>
        <dbReference type="EMBL" id="EHJ93711.1"/>
    </source>
</evidence>
<dbReference type="STRING" id="1072583.KUC_0661"/>